<dbReference type="InterPro" id="IPR021202">
    <property type="entry name" value="Rv3654c-like"/>
</dbReference>
<evidence type="ECO:0000259" key="2">
    <source>
        <dbReference type="Pfam" id="PF13400"/>
    </source>
</evidence>
<protein>
    <submittedName>
        <fullName evidence="3">Secretion/DNA translocation related TadE-like protein</fullName>
    </submittedName>
</protein>
<sequence length="136" mass="14086">MGRQSKDRGSGTLWMLALIGLIWSVATMAMTVGGVRAARHRAYAAADLAALAAAAHFADGEGNACELAARIAHGSGGRLRQCVFHGRISDVVVVTEIRALPAMGHLTATARARAGPERGLGLCDPPLPCSTQPPPH</sequence>
<dbReference type="Pfam" id="PF13400">
    <property type="entry name" value="Tad"/>
    <property type="match status" value="1"/>
</dbReference>
<proteinExistence type="predicted"/>
<dbReference type="NCBIfam" id="TIGR03816">
    <property type="entry name" value="tadE_like_DECH"/>
    <property type="match status" value="1"/>
</dbReference>
<keyword evidence="1" id="KW-1133">Transmembrane helix</keyword>
<keyword evidence="1" id="KW-0812">Transmembrane</keyword>
<accession>A0A543CJV0</accession>
<evidence type="ECO:0000313" key="4">
    <source>
        <dbReference type="Proteomes" id="UP000316096"/>
    </source>
</evidence>
<dbReference type="AlphaFoldDB" id="A0A543CJV0"/>
<comment type="caution">
    <text evidence="3">The sequence shown here is derived from an EMBL/GenBank/DDBJ whole genome shotgun (WGS) entry which is preliminary data.</text>
</comment>
<gene>
    <name evidence="3" type="ORF">FB559_2953</name>
</gene>
<dbReference type="InterPro" id="IPR028087">
    <property type="entry name" value="Tad_N"/>
</dbReference>
<dbReference type="EMBL" id="VFOZ01000001">
    <property type="protein sequence ID" value="TQL97373.1"/>
    <property type="molecule type" value="Genomic_DNA"/>
</dbReference>
<name>A0A543CJV0_9ACTN</name>
<reference evidence="3 4" key="1">
    <citation type="submission" date="2019-06" db="EMBL/GenBank/DDBJ databases">
        <title>Sequencing the genomes of 1000 actinobacteria strains.</title>
        <authorList>
            <person name="Klenk H.-P."/>
        </authorList>
    </citation>
    <scope>NUCLEOTIDE SEQUENCE [LARGE SCALE GENOMIC DNA]</scope>
    <source>
        <strain evidence="3 4">DSM 102200</strain>
    </source>
</reference>
<dbReference type="Proteomes" id="UP000316096">
    <property type="component" value="Unassembled WGS sequence"/>
</dbReference>
<feature type="domain" description="Putative Flp pilus-assembly TadG-like N-terminal" evidence="2">
    <location>
        <begin position="9"/>
        <end position="55"/>
    </location>
</feature>
<feature type="transmembrane region" description="Helical" evidence="1">
    <location>
        <begin position="12"/>
        <end position="32"/>
    </location>
</feature>
<keyword evidence="1" id="KW-0472">Membrane</keyword>
<dbReference type="RefSeq" id="WP_281286265.1">
    <property type="nucleotide sequence ID" value="NZ_VFOZ01000001.1"/>
</dbReference>
<keyword evidence="4" id="KW-1185">Reference proteome</keyword>
<organism evidence="3 4">
    <name type="scientific">Actinoallomurus bryophytorum</name>
    <dbReference type="NCBI Taxonomy" id="1490222"/>
    <lineage>
        <taxon>Bacteria</taxon>
        <taxon>Bacillati</taxon>
        <taxon>Actinomycetota</taxon>
        <taxon>Actinomycetes</taxon>
        <taxon>Streptosporangiales</taxon>
        <taxon>Thermomonosporaceae</taxon>
        <taxon>Actinoallomurus</taxon>
    </lineage>
</organism>
<evidence type="ECO:0000313" key="3">
    <source>
        <dbReference type="EMBL" id="TQL97373.1"/>
    </source>
</evidence>
<evidence type="ECO:0000256" key="1">
    <source>
        <dbReference type="SAM" id="Phobius"/>
    </source>
</evidence>